<dbReference type="Proteomes" id="UP000191931">
    <property type="component" value="Unassembled WGS sequence"/>
</dbReference>
<accession>A0A1W1H8A0</accession>
<proteinExistence type="predicted"/>
<dbReference type="STRING" id="1246637.MTBBW1_1430036"/>
<organism evidence="1 2">
    <name type="scientific">Desulfamplus magnetovallimortis</name>
    <dbReference type="NCBI Taxonomy" id="1246637"/>
    <lineage>
        <taxon>Bacteria</taxon>
        <taxon>Pseudomonadati</taxon>
        <taxon>Thermodesulfobacteriota</taxon>
        <taxon>Desulfobacteria</taxon>
        <taxon>Desulfobacterales</taxon>
        <taxon>Desulfobacteraceae</taxon>
        <taxon>Desulfamplus</taxon>
    </lineage>
</organism>
<protein>
    <submittedName>
        <fullName evidence="1">Uncharacterized protein</fullName>
    </submittedName>
</protein>
<reference evidence="1 2" key="1">
    <citation type="submission" date="2017-03" db="EMBL/GenBank/DDBJ databases">
        <authorList>
            <person name="Afonso C.L."/>
            <person name="Miller P.J."/>
            <person name="Scott M.A."/>
            <person name="Spackman E."/>
            <person name="Goraichik I."/>
            <person name="Dimitrov K.M."/>
            <person name="Suarez D.L."/>
            <person name="Swayne D.E."/>
        </authorList>
    </citation>
    <scope>NUCLEOTIDE SEQUENCE [LARGE SCALE GENOMIC DNA]</scope>
    <source>
        <strain evidence="1">PRJEB14757</strain>
    </source>
</reference>
<name>A0A1W1H8A0_9BACT</name>
<sequence length="77" mass="8732">MIDYVLIAPKYKNDSHFHGKTSWPNSTATPDHENVKGIFTVKELTLYVVQFSGRGEALRLTLYFCSTCMKAICMEAL</sequence>
<gene>
    <name evidence="1" type="ORF">MTBBW1_1430036</name>
</gene>
<evidence type="ECO:0000313" key="2">
    <source>
        <dbReference type="Proteomes" id="UP000191931"/>
    </source>
</evidence>
<dbReference type="AlphaFoldDB" id="A0A1W1H8A0"/>
<evidence type="ECO:0000313" key="1">
    <source>
        <dbReference type="EMBL" id="SLM28664.1"/>
    </source>
</evidence>
<keyword evidence="2" id="KW-1185">Reference proteome</keyword>
<dbReference type="EMBL" id="FWEV01000050">
    <property type="protein sequence ID" value="SLM28664.1"/>
    <property type="molecule type" value="Genomic_DNA"/>
</dbReference>